<comment type="caution">
    <text evidence="2">The sequence shown here is derived from an EMBL/GenBank/DDBJ whole genome shotgun (WGS) entry which is preliminary data.</text>
</comment>
<keyword evidence="1" id="KW-1133">Transmembrane helix</keyword>
<proteinExistence type="predicted"/>
<dbReference type="EMBL" id="PEZD01000001">
    <property type="protein sequence ID" value="PIS17557.1"/>
    <property type="molecule type" value="Genomic_DNA"/>
</dbReference>
<protein>
    <recommendedName>
        <fullName evidence="4">DNA translocase FtsK 4TM region domain-containing protein</fullName>
    </recommendedName>
</protein>
<keyword evidence="1" id="KW-0472">Membrane</keyword>
<accession>A0A2H0WY64</accession>
<sequence>MLLVLGGLAFFSRKYKNKWPIILALSLLALGISGTFELFNHDGRQGGWAGYLISWPFLKTFGAIATQVILGGLIAIGAGILWQFLYRPKPSAAQALEVKKEKEPTFIKRIFGPKFKVTPLESLPPLEMKIENKMDAKEKSSP</sequence>
<gene>
    <name evidence="2" type="ORF">COT59_00030</name>
</gene>
<evidence type="ECO:0000256" key="1">
    <source>
        <dbReference type="SAM" id="Phobius"/>
    </source>
</evidence>
<dbReference type="Proteomes" id="UP000229675">
    <property type="component" value="Unassembled WGS sequence"/>
</dbReference>
<evidence type="ECO:0000313" key="3">
    <source>
        <dbReference type="Proteomes" id="UP000229675"/>
    </source>
</evidence>
<dbReference type="AlphaFoldDB" id="A0A2H0WY64"/>
<organism evidence="2 3">
    <name type="scientific">Candidatus Nealsonbacteria bacterium CG09_land_8_20_14_0_10_42_14</name>
    <dbReference type="NCBI Taxonomy" id="1974707"/>
    <lineage>
        <taxon>Bacteria</taxon>
        <taxon>Candidatus Nealsoniibacteriota</taxon>
    </lineage>
</organism>
<name>A0A2H0WY64_9BACT</name>
<feature type="non-terminal residue" evidence="2">
    <location>
        <position position="142"/>
    </location>
</feature>
<feature type="transmembrane region" description="Helical" evidence="1">
    <location>
        <begin position="21"/>
        <end position="40"/>
    </location>
</feature>
<feature type="transmembrane region" description="Helical" evidence="1">
    <location>
        <begin position="60"/>
        <end position="82"/>
    </location>
</feature>
<evidence type="ECO:0000313" key="2">
    <source>
        <dbReference type="EMBL" id="PIS17557.1"/>
    </source>
</evidence>
<reference evidence="3" key="1">
    <citation type="submission" date="2017-09" db="EMBL/GenBank/DDBJ databases">
        <title>Depth-based differentiation of microbial function through sediment-hosted aquifers and enrichment of novel symbionts in the deep terrestrial subsurface.</title>
        <authorList>
            <person name="Probst A.J."/>
            <person name="Ladd B."/>
            <person name="Jarett J.K."/>
            <person name="Geller-Mcgrath D.E."/>
            <person name="Sieber C.M.K."/>
            <person name="Emerson J.B."/>
            <person name="Anantharaman K."/>
            <person name="Thomas B.C."/>
            <person name="Malmstrom R."/>
            <person name="Stieglmeier M."/>
            <person name="Klingl A."/>
            <person name="Woyke T."/>
            <person name="Ryan C.M."/>
            <person name="Banfield J.F."/>
        </authorList>
    </citation>
    <scope>NUCLEOTIDE SEQUENCE [LARGE SCALE GENOMIC DNA]</scope>
</reference>
<evidence type="ECO:0008006" key="4">
    <source>
        <dbReference type="Google" id="ProtNLM"/>
    </source>
</evidence>
<keyword evidence="1" id="KW-0812">Transmembrane</keyword>